<sequence length="1393" mass="162640">MSKEKQAQNNYLLYNYLRNKGLIDEKILMSFAQRCNQDGSNLGHTLVQNRLLSMNDLSTFFQHISTNLHNMKSTSLDLKVGVNGKDFGKYVLVEEIARGGMGIVYKAMQKDIKRVVALKVMMDSEKLQPRFLREAQVCATLNHPHIVPIYEIGTFNNVQFFSMQYIEGITLADVLKEKEVIEKTTRNVEWLVKIAEALFHSHEKGIIHRDIKPSNILIDKSGCPFLADFGLAKMNRSDSYKLTKTGEVIGTPFFMSPEQVNGHKLDARTDIYSLGVILYQVLTSQLPFSGNNLSQLYRKILRERPVPPKVFGALASLSSICLKALEKDPQLRYQKADKFAQDLQSALAGEYREKRIDKIKKVYHLGKKNMLFVGITLLSMLIAVSMYFLWDTFQFAAQKELQHVEHLIAEHQYNDAKIQVENLLKKSPNNAEIHAKLAQVYFLLKDTSHAIESISTAIKLQPDIGYRLLKARWLREKNLHKEALAIYQSLSKDTPQVEFEIAHTLFAMKKYDEARNIYTILLKKTNNAQIKLQLGKIYFFKNDFATSLNYLQEVEKSHEVLPIVLEETFYYLGKIYTKQQLTSQAITMFKRVEKSREKFTDINLLIGFALAKQQEFSEAISYLELENEYYKSTKFYRTLASCYQQVKNYTKAIEFYSKCIKREPWQFEFYTMRGLCYGKIDKMDESGEDFLKASMLGPNNVDSLANLYQNVFRYRSLEKRYELEKRISHLLLMRYKNQSTNLFDIEYQRLAQKYMDEYDNIVLAPIPQPKQIERFITLAMKKKSEIKQIATSALHKLYHSKKVLYQVAKFEVLQDLHKAMSLQYEELQRKYARQLLVRYYIINDESALNTLHSSYIEILKDIAVRDSEHNIMRFFALKTLVHMREVNTHHFILRYVRSSQNAMRLMSCAALVSENISSMAFDRRFKKERDPFLRMLQVKYLLEERGQLRFFLQDENIAVRLTAANKLWQAGYLDAEKVFITGFSHHSAAVRAFACSHFWNFRSERLRQYTKDKYLPLLAKTLQDPDAKVQRIAILRMSQLPKIKVLDFLKPLLDSQNNFVKLQALIAIGVRGDLSTVVDFIEDNDEAYLQASLFAITKLTSERKMRSLSLISLISNAIENNSSAHFTIFLLKAIGRAQKTGARYIYKYIDHPRESVRLGTILGLYRYGDVSMLPKIAPFLDSKIPIIQDAAAFTTMSIVSREGNSKLMEKYQKIIREKKLLLNGSYAYVRDLHIKTELGSVIRYHKSIEWDVLYPLYFRKLYAKIFENQERRANFIVRKIHLLKKALNLSPQHHRYLFFIALLYHANQNYGKARECLQKAITIKPLTVYHYWLALAHYAEGNYDASLEAILKYQKYYFLDIYAVQLQLNIYRAKNNQEQVQKIWQRLEIMKLK</sequence>
<dbReference type="PANTHER" id="PTHR43289:SF34">
    <property type="entry name" value="SERINE_THREONINE-PROTEIN KINASE YBDM-RELATED"/>
    <property type="match status" value="1"/>
</dbReference>
<evidence type="ECO:0000256" key="8">
    <source>
        <dbReference type="SAM" id="Phobius"/>
    </source>
</evidence>
<dbReference type="EC" id="2.7.11.1" evidence="1"/>
<protein>
    <recommendedName>
        <fullName evidence="1">non-specific serine/threonine protein kinase</fullName>
        <ecNumber evidence="1">2.7.11.1</ecNumber>
    </recommendedName>
</protein>
<keyword evidence="3" id="KW-0808">Transferase</keyword>
<proteinExistence type="predicted"/>
<keyword evidence="5 10" id="KW-0418">Kinase</keyword>
<keyword evidence="8" id="KW-0812">Transmembrane</keyword>
<dbReference type="KEGG" id="uam:UABAM_06212"/>
<evidence type="ECO:0000313" key="11">
    <source>
        <dbReference type="Proteomes" id="UP000326354"/>
    </source>
</evidence>
<dbReference type="GO" id="GO:0004674">
    <property type="term" value="F:protein serine/threonine kinase activity"/>
    <property type="evidence" value="ECO:0007669"/>
    <property type="project" value="UniProtKB-KW"/>
</dbReference>
<dbReference type="InterPro" id="IPR011990">
    <property type="entry name" value="TPR-like_helical_dom_sf"/>
</dbReference>
<dbReference type="GO" id="GO:0005524">
    <property type="term" value="F:ATP binding"/>
    <property type="evidence" value="ECO:0007669"/>
    <property type="project" value="UniProtKB-KW"/>
</dbReference>
<name>A0A5S9IU31_UABAM</name>
<evidence type="ECO:0000256" key="2">
    <source>
        <dbReference type="ARBA" id="ARBA00022527"/>
    </source>
</evidence>
<dbReference type="SUPFAM" id="SSF48452">
    <property type="entry name" value="TPR-like"/>
    <property type="match status" value="2"/>
</dbReference>
<reference evidence="10 11" key="1">
    <citation type="submission" date="2019-08" db="EMBL/GenBank/DDBJ databases">
        <title>Complete genome sequence of Candidatus Uab amorphum.</title>
        <authorList>
            <person name="Shiratori T."/>
            <person name="Suzuki S."/>
            <person name="Kakizawa Y."/>
            <person name="Ishida K."/>
        </authorList>
    </citation>
    <scope>NUCLEOTIDE SEQUENCE [LARGE SCALE GENOMIC DNA]</scope>
    <source>
        <strain evidence="10 11">SRT547</strain>
    </source>
</reference>
<dbReference type="Pfam" id="PF00069">
    <property type="entry name" value="Pkinase"/>
    <property type="match status" value="1"/>
</dbReference>
<keyword evidence="11" id="KW-1185">Reference proteome</keyword>
<dbReference type="SUPFAM" id="SSF56112">
    <property type="entry name" value="Protein kinase-like (PK-like)"/>
    <property type="match status" value="1"/>
</dbReference>
<dbReference type="CDD" id="cd14014">
    <property type="entry name" value="STKc_PknB_like"/>
    <property type="match status" value="1"/>
</dbReference>
<feature type="repeat" description="TPR" evidence="7">
    <location>
        <begin position="667"/>
        <end position="700"/>
    </location>
</feature>
<evidence type="ECO:0000256" key="4">
    <source>
        <dbReference type="ARBA" id="ARBA00022741"/>
    </source>
</evidence>
<dbReference type="Gene3D" id="3.30.200.20">
    <property type="entry name" value="Phosphorylase Kinase, domain 1"/>
    <property type="match status" value="1"/>
</dbReference>
<dbReference type="SMART" id="SM00028">
    <property type="entry name" value="TPR"/>
    <property type="match status" value="6"/>
</dbReference>
<feature type="repeat" description="TPR" evidence="7">
    <location>
        <begin position="633"/>
        <end position="666"/>
    </location>
</feature>
<dbReference type="Pfam" id="PF13181">
    <property type="entry name" value="TPR_8"/>
    <property type="match status" value="2"/>
</dbReference>
<dbReference type="Gene3D" id="1.25.10.10">
    <property type="entry name" value="Leucine-rich Repeat Variant"/>
    <property type="match status" value="1"/>
</dbReference>
<dbReference type="Proteomes" id="UP000326354">
    <property type="component" value="Chromosome"/>
</dbReference>
<evidence type="ECO:0000256" key="7">
    <source>
        <dbReference type="PROSITE-ProRule" id="PRU00339"/>
    </source>
</evidence>
<dbReference type="PROSITE" id="PS00108">
    <property type="entry name" value="PROTEIN_KINASE_ST"/>
    <property type="match status" value="1"/>
</dbReference>
<dbReference type="RefSeq" id="WP_151971794.1">
    <property type="nucleotide sequence ID" value="NZ_AP019860.1"/>
</dbReference>
<accession>A0A5S9IU31</accession>
<evidence type="ECO:0000256" key="3">
    <source>
        <dbReference type="ARBA" id="ARBA00022679"/>
    </source>
</evidence>
<dbReference type="PROSITE" id="PS50005">
    <property type="entry name" value="TPR"/>
    <property type="match status" value="4"/>
</dbReference>
<dbReference type="Gene3D" id="1.10.510.10">
    <property type="entry name" value="Transferase(Phosphotransferase) domain 1"/>
    <property type="match status" value="1"/>
</dbReference>
<dbReference type="PANTHER" id="PTHR43289">
    <property type="entry name" value="MITOGEN-ACTIVATED PROTEIN KINASE KINASE KINASE 20-RELATED"/>
    <property type="match status" value="1"/>
</dbReference>
<evidence type="ECO:0000313" key="10">
    <source>
        <dbReference type="EMBL" id="BBM87797.1"/>
    </source>
</evidence>
<feature type="repeat" description="TPR" evidence="7">
    <location>
        <begin position="1294"/>
        <end position="1327"/>
    </location>
</feature>
<dbReference type="InterPro" id="IPR011009">
    <property type="entry name" value="Kinase-like_dom_sf"/>
</dbReference>
<feature type="domain" description="Protein kinase" evidence="9">
    <location>
        <begin position="90"/>
        <end position="347"/>
    </location>
</feature>
<keyword evidence="8" id="KW-0472">Membrane</keyword>
<keyword evidence="6" id="KW-0067">ATP-binding</keyword>
<dbReference type="InterPro" id="IPR008271">
    <property type="entry name" value="Ser/Thr_kinase_AS"/>
</dbReference>
<dbReference type="Gene3D" id="1.25.40.10">
    <property type="entry name" value="Tetratricopeptide repeat domain"/>
    <property type="match status" value="4"/>
</dbReference>
<evidence type="ECO:0000256" key="5">
    <source>
        <dbReference type="ARBA" id="ARBA00022777"/>
    </source>
</evidence>
<dbReference type="InterPro" id="IPR019734">
    <property type="entry name" value="TPR_rpt"/>
</dbReference>
<dbReference type="Pfam" id="PF14559">
    <property type="entry name" value="TPR_19"/>
    <property type="match status" value="1"/>
</dbReference>
<dbReference type="FunFam" id="1.10.510.10:FF:000021">
    <property type="entry name" value="Serine/threonine protein kinase"/>
    <property type="match status" value="1"/>
</dbReference>
<keyword evidence="8" id="KW-1133">Transmembrane helix</keyword>
<evidence type="ECO:0000256" key="1">
    <source>
        <dbReference type="ARBA" id="ARBA00012513"/>
    </source>
</evidence>
<dbReference type="SUPFAM" id="SSF48371">
    <property type="entry name" value="ARM repeat"/>
    <property type="match status" value="1"/>
</dbReference>
<feature type="transmembrane region" description="Helical" evidence="8">
    <location>
        <begin position="370"/>
        <end position="390"/>
    </location>
</feature>
<evidence type="ECO:0000259" key="9">
    <source>
        <dbReference type="PROSITE" id="PS50011"/>
    </source>
</evidence>
<dbReference type="InterPro" id="IPR011989">
    <property type="entry name" value="ARM-like"/>
</dbReference>
<keyword evidence="7" id="KW-0802">TPR repeat</keyword>
<keyword evidence="2" id="KW-0723">Serine/threonine-protein kinase</keyword>
<dbReference type="PROSITE" id="PS50011">
    <property type="entry name" value="PROTEIN_KINASE_DOM"/>
    <property type="match status" value="1"/>
</dbReference>
<dbReference type="OrthoDB" id="6111975at2"/>
<feature type="repeat" description="TPR" evidence="7">
    <location>
        <begin position="431"/>
        <end position="464"/>
    </location>
</feature>
<evidence type="ECO:0000256" key="6">
    <source>
        <dbReference type="ARBA" id="ARBA00022840"/>
    </source>
</evidence>
<dbReference type="InterPro" id="IPR016024">
    <property type="entry name" value="ARM-type_fold"/>
</dbReference>
<gene>
    <name evidence="10" type="ORF">UABAM_06212</name>
</gene>
<dbReference type="EMBL" id="AP019860">
    <property type="protein sequence ID" value="BBM87797.1"/>
    <property type="molecule type" value="Genomic_DNA"/>
</dbReference>
<dbReference type="SMART" id="SM00220">
    <property type="entry name" value="S_TKc"/>
    <property type="match status" value="1"/>
</dbReference>
<dbReference type="InterPro" id="IPR000719">
    <property type="entry name" value="Prot_kinase_dom"/>
</dbReference>
<organism evidence="10 11">
    <name type="scientific">Uabimicrobium amorphum</name>
    <dbReference type="NCBI Taxonomy" id="2596890"/>
    <lineage>
        <taxon>Bacteria</taxon>
        <taxon>Pseudomonadati</taxon>
        <taxon>Planctomycetota</taxon>
        <taxon>Candidatus Uabimicrobiia</taxon>
        <taxon>Candidatus Uabimicrobiales</taxon>
        <taxon>Candidatus Uabimicrobiaceae</taxon>
        <taxon>Candidatus Uabimicrobium</taxon>
    </lineage>
</organism>
<keyword evidence="4" id="KW-0547">Nucleotide-binding</keyword>